<dbReference type="Proteomes" id="UP001289645">
    <property type="component" value="Unassembled WGS sequence"/>
</dbReference>
<sequence>GGNFAEFLKYSIQIDNAQFQAAGFMRTGPTRPPYTEVPESYLAGGREAGKNWAALQQRYASLAVSNH</sequence>
<protein>
    <submittedName>
        <fullName evidence="1">Aldolase</fullName>
    </submittedName>
</protein>
<keyword evidence="2" id="KW-1185">Reference proteome</keyword>
<evidence type="ECO:0000313" key="1">
    <source>
        <dbReference type="EMBL" id="MDZ5089150.1"/>
    </source>
</evidence>
<comment type="caution">
    <text evidence="1">The sequence shown here is derived from an EMBL/GenBank/DDBJ whole genome shotgun (WGS) entry which is preliminary data.</text>
</comment>
<reference evidence="1 2" key="1">
    <citation type="journal article" date="2021" name="Chemosphere">
        <title>Bioballs carrying a syntrophic Rhodococcus and Mycolicibacterium consortium for simultaneous sorption and biodegradation of fuel oil in contaminated freshwater.</title>
        <authorList>
            <person name="Naloka K."/>
            <person name="Polrit D."/>
            <person name="Muangchinda C."/>
            <person name="Thoetkiattikul H."/>
            <person name="Pinyakong O."/>
        </authorList>
    </citation>
    <scope>NUCLEOTIDE SEQUENCE [LARGE SCALE GENOMIC DNA]</scope>
    <source>
        <strain evidence="1 2">J101</strain>
    </source>
</reference>
<dbReference type="EMBL" id="JAOXLN010000068">
    <property type="protein sequence ID" value="MDZ5089150.1"/>
    <property type="molecule type" value="Genomic_DNA"/>
</dbReference>
<organism evidence="1 2">
    <name type="scientific">Mycolicibacterium parafortuitum</name>
    <name type="common">Mycobacterium parafortuitum</name>
    <dbReference type="NCBI Taxonomy" id="39692"/>
    <lineage>
        <taxon>Bacteria</taxon>
        <taxon>Bacillati</taxon>
        <taxon>Actinomycetota</taxon>
        <taxon>Actinomycetes</taxon>
        <taxon>Mycobacteriales</taxon>
        <taxon>Mycobacteriaceae</taxon>
        <taxon>Mycolicibacterium</taxon>
    </lineage>
</organism>
<gene>
    <name evidence="1" type="ORF">OHX15_27530</name>
</gene>
<accession>A0ACC6MQI0</accession>
<name>A0ACC6MQI0_MYCPF</name>
<proteinExistence type="predicted"/>
<evidence type="ECO:0000313" key="2">
    <source>
        <dbReference type="Proteomes" id="UP001289645"/>
    </source>
</evidence>
<feature type="non-terminal residue" evidence="1">
    <location>
        <position position="1"/>
    </location>
</feature>